<name>A0A9W5U375_9BACI</name>
<keyword evidence="2" id="KW-1185">Reference proteome</keyword>
<protein>
    <submittedName>
        <fullName evidence="1">Uncharacterized protein</fullName>
    </submittedName>
</protein>
<accession>A0A9W5U375</accession>
<gene>
    <name evidence="1" type="ORF">GCM10011409_45390</name>
</gene>
<evidence type="ECO:0000313" key="2">
    <source>
        <dbReference type="Proteomes" id="UP000621492"/>
    </source>
</evidence>
<organism evidence="1 2">
    <name type="scientific">Lentibacillus populi</name>
    <dbReference type="NCBI Taxonomy" id="1827502"/>
    <lineage>
        <taxon>Bacteria</taxon>
        <taxon>Bacillati</taxon>
        <taxon>Bacillota</taxon>
        <taxon>Bacilli</taxon>
        <taxon>Bacillales</taxon>
        <taxon>Bacillaceae</taxon>
        <taxon>Lentibacillus</taxon>
    </lineage>
</organism>
<comment type="caution">
    <text evidence="1">The sequence shown here is derived from an EMBL/GenBank/DDBJ whole genome shotgun (WGS) entry which is preliminary data.</text>
</comment>
<dbReference type="AlphaFoldDB" id="A0A9W5U375"/>
<reference evidence="1" key="2">
    <citation type="submission" date="2020-09" db="EMBL/GenBank/DDBJ databases">
        <authorList>
            <person name="Sun Q."/>
            <person name="Zhou Y."/>
        </authorList>
    </citation>
    <scope>NUCLEOTIDE SEQUENCE</scope>
    <source>
        <strain evidence="1">CGMCC 1.15454</strain>
    </source>
</reference>
<dbReference type="EMBL" id="BMJD01000084">
    <property type="protein sequence ID" value="GGB63220.1"/>
    <property type="molecule type" value="Genomic_DNA"/>
</dbReference>
<sequence>MSRASLLKRIEILEQKMPKQRIFTVCKIDDEHVLFTNPDQNRQQLKLEQKRLKQKYTDKGRKIPENERIVIIYNDIGYIQGETMSIERIKEIRGIKNGL</sequence>
<dbReference type="Proteomes" id="UP000621492">
    <property type="component" value="Unassembled WGS sequence"/>
</dbReference>
<evidence type="ECO:0000313" key="1">
    <source>
        <dbReference type="EMBL" id="GGB63220.1"/>
    </source>
</evidence>
<proteinExistence type="predicted"/>
<reference evidence="1" key="1">
    <citation type="journal article" date="2014" name="Int. J. Syst. Evol. Microbiol.">
        <title>Complete genome sequence of Corynebacterium casei LMG S-19264T (=DSM 44701T), isolated from a smear-ripened cheese.</title>
        <authorList>
            <consortium name="US DOE Joint Genome Institute (JGI-PGF)"/>
            <person name="Walter F."/>
            <person name="Albersmeier A."/>
            <person name="Kalinowski J."/>
            <person name="Ruckert C."/>
        </authorList>
    </citation>
    <scope>NUCLEOTIDE SEQUENCE</scope>
    <source>
        <strain evidence="1">CGMCC 1.15454</strain>
    </source>
</reference>
<dbReference type="RefSeq" id="WP_188725955.1">
    <property type="nucleotide sequence ID" value="NZ_BMJD01000084.1"/>
</dbReference>